<dbReference type="Proteomes" id="UP000799538">
    <property type="component" value="Unassembled WGS sequence"/>
</dbReference>
<dbReference type="PANTHER" id="PTHR43301">
    <property type="entry name" value="ARABINAN ENDO-1,5-ALPHA-L-ARABINOSIDASE"/>
    <property type="match status" value="1"/>
</dbReference>
<evidence type="ECO:0000313" key="10">
    <source>
        <dbReference type="EMBL" id="KAF2226079.1"/>
    </source>
</evidence>
<evidence type="ECO:0000256" key="6">
    <source>
        <dbReference type="ARBA" id="ARBA00023163"/>
    </source>
</evidence>
<dbReference type="InterPro" id="IPR050727">
    <property type="entry name" value="GH43_arabinanases"/>
</dbReference>
<keyword evidence="5" id="KW-0010">Activator</keyword>
<dbReference type="Gene3D" id="2.115.10.20">
    <property type="entry name" value="Glycosyl hydrolase domain, family 43"/>
    <property type="match status" value="1"/>
</dbReference>
<dbReference type="SUPFAM" id="SSF75005">
    <property type="entry name" value="Arabinanase/levansucrase/invertase"/>
    <property type="match status" value="1"/>
</dbReference>
<feature type="signal peptide" evidence="9">
    <location>
        <begin position="1"/>
        <end position="25"/>
    </location>
</feature>
<name>A0A6A6GKI3_9PEZI</name>
<reference evidence="11" key="1">
    <citation type="journal article" date="2020" name="Stud. Mycol.">
        <title>101 Dothideomycetes genomes: A test case for predicting lifestyles and emergence of pathogens.</title>
        <authorList>
            <person name="Haridas S."/>
            <person name="Albert R."/>
            <person name="Binder M."/>
            <person name="Bloem J."/>
            <person name="LaButti K."/>
            <person name="Salamov A."/>
            <person name="Andreopoulos B."/>
            <person name="Baker S."/>
            <person name="Barry K."/>
            <person name="Bills G."/>
            <person name="Bluhm B."/>
            <person name="Cannon C."/>
            <person name="Castanera R."/>
            <person name="Culley D."/>
            <person name="Daum C."/>
            <person name="Ezra D."/>
            <person name="Gonzalez J."/>
            <person name="Henrissat B."/>
            <person name="Kuo A."/>
            <person name="Liang C."/>
            <person name="Lipzen A."/>
            <person name="Lutzoni F."/>
            <person name="Magnuson J."/>
            <person name="Mondo S."/>
            <person name="Nolan M."/>
            <person name="Ohm R."/>
            <person name="Pangilinan J."/>
            <person name="Park H.-J."/>
            <person name="Ramirez L."/>
            <person name="Alfaro M."/>
            <person name="Sun H."/>
            <person name="Tritt A."/>
            <person name="Yoshinaga Y."/>
            <person name="Zwiers L.-H."/>
            <person name="Turgeon B."/>
            <person name="Goodwin S."/>
            <person name="Spatafora J."/>
            <person name="Crous P."/>
            <person name="Grigoriev I."/>
        </authorList>
    </citation>
    <scope>NUCLEOTIDE SEQUENCE [LARGE SCALE GENOMIC DNA]</scope>
    <source>
        <strain evidence="11">CECT 20119</strain>
    </source>
</reference>
<dbReference type="GO" id="GO:0006355">
    <property type="term" value="P:regulation of DNA-templated transcription"/>
    <property type="evidence" value="ECO:0007669"/>
    <property type="project" value="InterPro"/>
</dbReference>
<dbReference type="PANTHER" id="PTHR43301:SF8">
    <property type="entry name" value="ARABINOSIDASE-RELATED"/>
    <property type="match status" value="1"/>
</dbReference>
<keyword evidence="11" id="KW-1185">Reference proteome</keyword>
<accession>A0A6A6GKI3</accession>
<proteinExistence type="inferred from homology"/>
<dbReference type="Pfam" id="PF05669">
    <property type="entry name" value="Med31"/>
    <property type="match status" value="1"/>
</dbReference>
<keyword evidence="4" id="KW-0805">Transcription regulation</keyword>
<evidence type="ECO:0000313" key="11">
    <source>
        <dbReference type="Proteomes" id="UP000799538"/>
    </source>
</evidence>
<dbReference type="InterPro" id="IPR023296">
    <property type="entry name" value="Glyco_hydro_beta-prop_sf"/>
</dbReference>
<dbReference type="Gene3D" id="1.10.10.1340">
    <property type="entry name" value="Mediator of RNA polymerase II, submodule Med31 (Soh1)"/>
    <property type="match status" value="1"/>
</dbReference>
<gene>
    <name evidence="10" type="ORF">BDZ85DRAFT_279729</name>
</gene>
<keyword evidence="9" id="KW-0732">Signal</keyword>
<dbReference type="InterPro" id="IPR038089">
    <property type="entry name" value="Med31_sf"/>
</dbReference>
<organism evidence="10 11">
    <name type="scientific">Elsinoe ampelina</name>
    <dbReference type="NCBI Taxonomy" id="302913"/>
    <lineage>
        <taxon>Eukaryota</taxon>
        <taxon>Fungi</taxon>
        <taxon>Dikarya</taxon>
        <taxon>Ascomycota</taxon>
        <taxon>Pezizomycotina</taxon>
        <taxon>Dothideomycetes</taxon>
        <taxon>Dothideomycetidae</taxon>
        <taxon>Myriangiales</taxon>
        <taxon>Elsinoaceae</taxon>
        <taxon>Elsinoe</taxon>
    </lineage>
</organism>
<evidence type="ECO:0000256" key="4">
    <source>
        <dbReference type="ARBA" id="ARBA00023015"/>
    </source>
</evidence>
<comment type="similarity">
    <text evidence="2">Belongs to the Mediator complex subunit 31 family.</text>
</comment>
<evidence type="ECO:0000256" key="1">
    <source>
        <dbReference type="ARBA" id="ARBA00004123"/>
    </source>
</evidence>
<evidence type="ECO:0000256" key="8">
    <source>
        <dbReference type="ARBA" id="ARBA00031978"/>
    </source>
</evidence>
<evidence type="ECO:0000256" key="7">
    <source>
        <dbReference type="ARBA" id="ARBA00023242"/>
    </source>
</evidence>
<keyword evidence="6" id="KW-0804">Transcription</keyword>
<evidence type="ECO:0000256" key="3">
    <source>
        <dbReference type="ARBA" id="ARBA00019660"/>
    </source>
</evidence>
<dbReference type="InterPro" id="IPR008831">
    <property type="entry name" value="Mediator_Med31"/>
</dbReference>
<dbReference type="CDD" id="cd08983">
    <property type="entry name" value="GH43_Bt3655-like"/>
    <property type="match status" value="1"/>
</dbReference>
<dbReference type="GO" id="GO:0016592">
    <property type="term" value="C:mediator complex"/>
    <property type="evidence" value="ECO:0007669"/>
    <property type="project" value="InterPro"/>
</dbReference>
<sequence>MKSSLGRAFAIVAALATNFHTPVQALPLEGRQTQAAGYLAAAFLGNVPSVFFHLASPQSPSTFSRLNGGQPSLVPTKGTKGARDPFILFSQDKSKLWVLATDLDIGKTNWNAAQTNGSRSIFVWESADGVNWSQDRLVELMPPTAGYVWAPSAIWDVDRDAYAVFWSSRTYQANDPAHLGPSQGPFIFYSHTSDFVTFTTPARWEPDVTTTYIDQEIQYLGGETYIRYISDTANLRIVLDRSDTGLFGQWNRVGRPVDKTREGAAAYRDILNPNRYYLWEDNYTGGADAGYECYYTETFTVPYTPCDPALTPKGMRHGGVVQIESGMYEALRRNFVQALSNPLYLNHLAAQKWFDSPEFVAYLKYLQYFKDPKYIKYLSYPGPTLKALELLQQDQFRKDILIPETVNRMYEEGLAASEAPPRQV</sequence>
<evidence type="ECO:0000256" key="5">
    <source>
        <dbReference type="ARBA" id="ARBA00023159"/>
    </source>
</evidence>
<dbReference type="EMBL" id="ML992503">
    <property type="protein sequence ID" value="KAF2226079.1"/>
    <property type="molecule type" value="Genomic_DNA"/>
</dbReference>
<dbReference type="AlphaFoldDB" id="A0A6A6GKI3"/>
<keyword evidence="7" id="KW-0539">Nucleus</keyword>
<evidence type="ECO:0000256" key="9">
    <source>
        <dbReference type="SAM" id="SignalP"/>
    </source>
</evidence>
<comment type="subcellular location">
    <subcellularLocation>
        <location evidence="1">Nucleus</location>
    </subcellularLocation>
</comment>
<dbReference type="OrthoDB" id="19657at2759"/>
<dbReference type="GO" id="GO:0003712">
    <property type="term" value="F:transcription coregulator activity"/>
    <property type="evidence" value="ECO:0007669"/>
    <property type="project" value="InterPro"/>
</dbReference>
<protein>
    <recommendedName>
        <fullName evidence="3">Mediator of RNA polymerase II transcription subunit 31</fullName>
    </recommendedName>
    <alternativeName>
        <fullName evidence="8">Mediator complex subunit 31</fullName>
    </alternativeName>
</protein>
<evidence type="ECO:0000256" key="2">
    <source>
        <dbReference type="ARBA" id="ARBA00006378"/>
    </source>
</evidence>
<feature type="chain" id="PRO_5025550179" description="Mediator of RNA polymerase II transcription subunit 31" evidence="9">
    <location>
        <begin position="26"/>
        <end position="424"/>
    </location>
</feature>